<proteinExistence type="predicted"/>
<gene>
    <name evidence="1" type="ORF">JI747_004375</name>
</gene>
<sequence>MEERKAKGLKDLESKKIVVENNPPNKYEQGRTVLEILTQTVDQEILKKMK</sequence>
<dbReference type="Proteomes" id="UP000618240">
    <property type="component" value="Unassembled WGS sequence"/>
</dbReference>
<keyword evidence="2" id="KW-1185">Reference proteome</keyword>
<dbReference type="RefSeq" id="WP_225686547.1">
    <property type="nucleotide sequence ID" value="NZ_JAERSE020000001.1"/>
</dbReference>
<comment type="caution">
    <text evidence="1">The sequence shown here is derived from an EMBL/GenBank/DDBJ whole genome shotgun (WGS) entry which is preliminary data.</text>
</comment>
<organism evidence="1 2">
    <name type="scientific">Chryseobacterium tagetis</name>
    <dbReference type="NCBI Taxonomy" id="2801334"/>
    <lineage>
        <taxon>Bacteria</taxon>
        <taxon>Pseudomonadati</taxon>
        <taxon>Bacteroidota</taxon>
        <taxon>Flavobacteriia</taxon>
        <taxon>Flavobacteriales</taxon>
        <taxon>Weeksellaceae</taxon>
        <taxon>Chryseobacterium group</taxon>
        <taxon>Chryseobacterium</taxon>
    </lineage>
</organism>
<dbReference type="EMBL" id="JAERSE020000001">
    <property type="protein sequence ID" value="MCA6066403.1"/>
    <property type="molecule type" value="Genomic_DNA"/>
</dbReference>
<accession>A0ABS7ZXE9</accession>
<evidence type="ECO:0000313" key="1">
    <source>
        <dbReference type="EMBL" id="MCA6066403.1"/>
    </source>
</evidence>
<reference evidence="1 2" key="1">
    <citation type="submission" date="2021-09" db="EMBL/GenBank/DDBJ databases">
        <title>Genome sequencing and assembly of Chryseobacterium sp. RG1.</title>
        <authorList>
            <person name="Chhetri G."/>
        </authorList>
    </citation>
    <scope>NUCLEOTIDE SEQUENCE [LARGE SCALE GENOMIC DNA]</scope>
    <source>
        <strain evidence="1 2">RG1</strain>
    </source>
</reference>
<evidence type="ECO:0000313" key="2">
    <source>
        <dbReference type="Proteomes" id="UP000618240"/>
    </source>
</evidence>
<protein>
    <submittedName>
        <fullName evidence="1">Uncharacterized protein</fullName>
    </submittedName>
</protein>
<name>A0ABS7ZXE9_9FLAO</name>